<dbReference type="Gene3D" id="2.40.160.60">
    <property type="entry name" value="Outer membrane protein transport protein (OMPP1/FadL/TodX)"/>
    <property type="match status" value="1"/>
</dbReference>
<comment type="subcellular location">
    <subcellularLocation>
        <location evidence="1">Cell outer membrane</location>
        <topology evidence="1">Multi-pass membrane protein</topology>
    </subcellularLocation>
</comment>
<evidence type="ECO:0000256" key="5">
    <source>
        <dbReference type="ARBA" id="ARBA00022729"/>
    </source>
</evidence>
<evidence type="ECO:0008006" key="11">
    <source>
        <dbReference type="Google" id="ProtNLM"/>
    </source>
</evidence>
<evidence type="ECO:0000313" key="10">
    <source>
        <dbReference type="Proteomes" id="UP000189462"/>
    </source>
</evidence>
<feature type="signal peptide" evidence="8">
    <location>
        <begin position="1"/>
        <end position="26"/>
    </location>
</feature>
<dbReference type="EMBL" id="MVBK01000100">
    <property type="protein sequence ID" value="OOG22479.1"/>
    <property type="molecule type" value="Genomic_DNA"/>
</dbReference>
<keyword evidence="6" id="KW-0472">Membrane</keyword>
<dbReference type="Pfam" id="PF03349">
    <property type="entry name" value="Toluene_X"/>
    <property type="match status" value="1"/>
</dbReference>
<keyword evidence="5 8" id="KW-0732">Signal</keyword>
<dbReference type="Proteomes" id="UP000189462">
    <property type="component" value="Unassembled WGS sequence"/>
</dbReference>
<dbReference type="PANTHER" id="PTHR35093">
    <property type="entry name" value="OUTER MEMBRANE PROTEIN NMB0088-RELATED"/>
    <property type="match status" value="1"/>
</dbReference>
<comment type="caution">
    <text evidence="9">The sequence shown here is derived from an EMBL/GenBank/DDBJ whole genome shotgun (WGS) entry which is preliminary data.</text>
</comment>
<reference evidence="9 10" key="1">
    <citation type="submission" date="2017-02" db="EMBL/GenBank/DDBJ databases">
        <title>Genomic diversity within the haloalkaliphilic genus Thioalkalivibrio.</title>
        <authorList>
            <person name="Ahn A.-C."/>
            <person name="Meier-Kolthoff J."/>
            <person name="Overmars L."/>
            <person name="Richter M."/>
            <person name="Woyke T."/>
            <person name="Sorokin D.Y."/>
            <person name="Muyzer G."/>
        </authorList>
    </citation>
    <scope>NUCLEOTIDE SEQUENCE [LARGE SCALE GENOMIC DNA]</scope>
    <source>
        <strain evidence="9 10">ALJD</strain>
    </source>
</reference>
<keyword evidence="4" id="KW-0812">Transmembrane</keyword>
<evidence type="ECO:0000256" key="2">
    <source>
        <dbReference type="ARBA" id="ARBA00008163"/>
    </source>
</evidence>
<dbReference type="SUPFAM" id="SSF56935">
    <property type="entry name" value="Porins"/>
    <property type="match status" value="1"/>
</dbReference>
<dbReference type="InterPro" id="IPR005017">
    <property type="entry name" value="OMPP1/FadL/TodX"/>
</dbReference>
<evidence type="ECO:0000256" key="7">
    <source>
        <dbReference type="ARBA" id="ARBA00023237"/>
    </source>
</evidence>
<dbReference type="PANTHER" id="PTHR35093:SF8">
    <property type="entry name" value="OUTER MEMBRANE PROTEIN NMB0088-RELATED"/>
    <property type="match status" value="1"/>
</dbReference>
<evidence type="ECO:0000256" key="3">
    <source>
        <dbReference type="ARBA" id="ARBA00022452"/>
    </source>
</evidence>
<dbReference type="AlphaFoldDB" id="A0A1V3NBJ8"/>
<evidence type="ECO:0000256" key="4">
    <source>
        <dbReference type="ARBA" id="ARBA00022692"/>
    </source>
</evidence>
<evidence type="ECO:0000256" key="1">
    <source>
        <dbReference type="ARBA" id="ARBA00004571"/>
    </source>
</evidence>
<keyword evidence="10" id="KW-1185">Reference proteome</keyword>
<dbReference type="STRING" id="108003.B1C78_14895"/>
<keyword evidence="7" id="KW-0998">Cell outer membrane</keyword>
<comment type="similarity">
    <text evidence="2">Belongs to the OmpP1/FadL family.</text>
</comment>
<organism evidence="9 10">
    <name type="scientific">Thioalkalivibrio denitrificans</name>
    <dbReference type="NCBI Taxonomy" id="108003"/>
    <lineage>
        <taxon>Bacteria</taxon>
        <taxon>Pseudomonadati</taxon>
        <taxon>Pseudomonadota</taxon>
        <taxon>Gammaproteobacteria</taxon>
        <taxon>Chromatiales</taxon>
        <taxon>Ectothiorhodospiraceae</taxon>
        <taxon>Thioalkalivibrio</taxon>
    </lineage>
</organism>
<evidence type="ECO:0000313" key="9">
    <source>
        <dbReference type="EMBL" id="OOG22479.1"/>
    </source>
</evidence>
<dbReference type="GO" id="GO:0009279">
    <property type="term" value="C:cell outer membrane"/>
    <property type="evidence" value="ECO:0007669"/>
    <property type="project" value="UniProtKB-SubCell"/>
</dbReference>
<gene>
    <name evidence="9" type="ORF">B1C78_14895</name>
</gene>
<dbReference type="GO" id="GO:0015483">
    <property type="term" value="F:long-chain fatty acid transporting porin activity"/>
    <property type="evidence" value="ECO:0007669"/>
    <property type="project" value="TreeGrafter"/>
</dbReference>
<evidence type="ECO:0000256" key="6">
    <source>
        <dbReference type="ARBA" id="ARBA00023136"/>
    </source>
</evidence>
<dbReference type="OrthoDB" id="19849at2"/>
<keyword evidence="3" id="KW-1134">Transmembrane beta strand</keyword>
<evidence type="ECO:0000256" key="8">
    <source>
        <dbReference type="SAM" id="SignalP"/>
    </source>
</evidence>
<accession>A0A1V3NBJ8</accession>
<feature type="chain" id="PRO_5012075918" description="Long-chain fatty acid transporter" evidence="8">
    <location>
        <begin position="27"/>
        <end position="444"/>
    </location>
</feature>
<name>A0A1V3NBJ8_9GAMM</name>
<dbReference type="RefSeq" id="WP_077279946.1">
    <property type="nucleotide sequence ID" value="NZ_MVBK01000100.1"/>
</dbReference>
<protein>
    <recommendedName>
        <fullName evidence="11">Long-chain fatty acid transporter</fullName>
    </recommendedName>
</protein>
<sequence>MRKFVRQSTVFACLAAGLGAAGMAQATNGYFSHGYGTTSKGLAGAGVALSQDSLAAATNPAGMVTLGDRIDFGVALFSPRREYSVGEFPGAPDPAQDFALEPGSYKSGSEYFLIPHFGWNRMLDDRSSIGISIYGNGGMNTDYPAHSNPIRNAGGECPSGTFCAGKTGVDLMQLFIAPTYARKINDTASWGVTPIIAYQRFEAKGLRSFADMSRDSGSLSNEGHDDSWGYGLRLGIQGEVSPGVRLGAAYQTKMYMGKFDDYSGLFAEKGGFDIPANMTVGLAWDVTPTSTLFFDIQHIWYSDVKSIGNKFDRQGLGMCAQGFDSSGCLGESGGSGFGWRDMTIYKLGYQWTTSPDWTWRLGYSYGRQPIPSSEVLFNILAPAVIEHHLTFGFTRNIGPSNEFNFAAMYAPESKVSGDNAMFEGQKIELKMHQFEVEASYAWKF</sequence>
<proteinExistence type="inferred from homology"/>